<evidence type="ECO:0000313" key="1">
    <source>
        <dbReference type="EMBL" id="KAI5341682.1"/>
    </source>
</evidence>
<proteinExistence type="predicted"/>
<evidence type="ECO:0000313" key="2">
    <source>
        <dbReference type="Proteomes" id="UP001054821"/>
    </source>
</evidence>
<reference evidence="1 2" key="1">
    <citation type="journal article" date="2022" name="G3 (Bethesda)">
        <title>Whole-genome sequence and methylome profiling of the almond [Prunus dulcis (Mill.) D.A. Webb] cultivar 'Nonpareil'.</title>
        <authorList>
            <person name="D'Amico-Willman K.M."/>
            <person name="Ouma W.Z."/>
            <person name="Meulia T."/>
            <person name="Sideli G.M."/>
            <person name="Gradziel T.M."/>
            <person name="Fresnedo-Ramirez J."/>
        </authorList>
    </citation>
    <scope>NUCLEOTIDE SEQUENCE [LARGE SCALE GENOMIC DNA]</scope>
    <source>
        <strain evidence="1">Clone GOH B32 T37-40</strain>
    </source>
</reference>
<keyword evidence="2" id="KW-1185">Reference proteome</keyword>
<gene>
    <name evidence="1" type="ORF">L3X38_009557</name>
</gene>
<comment type="caution">
    <text evidence="1">The sequence shown here is derived from an EMBL/GenBank/DDBJ whole genome shotgun (WGS) entry which is preliminary data.</text>
</comment>
<accession>A0AAD4WG23</accession>
<sequence>MRLWLITRFNEDMHSRAKHVSPEFCEDMRSRAAYVPLDFCKDMNSRADHRSPEFCEDVTYMVLGINAILLELTEYDLGYA</sequence>
<dbReference type="EMBL" id="JAJFAZ020000002">
    <property type="protein sequence ID" value="KAI5341682.1"/>
    <property type="molecule type" value="Genomic_DNA"/>
</dbReference>
<protein>
    <submittedName>
        <fullName evidence="1">Uncharacterized protein</fullName>
    </submittedName>
</protein>
<dbReference type="AlphaFoldDB" id="A0AAD4WG23"/>
<dbReference type="Proteomes" id="UP001054821">
    <property type="component" value="Chromosome 2"/>
</dbReference>
<organism evidence="1 2">
    <name type="scientific">Prunus dulcis</name>
    <name type="common">Almond</name>
    <name type="synonym">Amygdalus dulcis</name>
    <dbReference type="NCBI Taxonomy" id="3755"/>
    <lineage>
        <taxon>Eukaryota</taxon>
        <taxon>Viridiplantae</taxon>
        <taxon>Streptophyta</taxon>
        <taxon>Embryophyta</taxon>
        <taxon>Tracheophyta</taxon>
        <taxon>Spermatophyta</taxon>
        <taxon>Magnoliopsida</taxon>
        <taxon>eudicotyledons</taxon>
        <taxon>Gunneridae</taxon>
        <taxon>Pentapetalae</taxon>
        <taxon>rosids</taxon>
        <taxon>fabids</taxon>
        <taxon>Rosales</taxon>
        <taxon>Rosaceae</taxon>
        <taxon>Amygdaloideae</taxon>
        <taxon>Amygdaleae</taxon>
        <taxon>Prunus</taxon>
    </lineage>
</organism>
<name>A0AAD4WG23_PRUDU</name>